<dbReference type="AlphaFoldDB" id="X1R8J1"/>
<evidence type="ECO:0000256" key="6">
    <source>
        <dbReference type="SAM" id="Phobius"/>
    </source>
</evidence>
<evidence type="ECO:0008006" key="8">
    <source>
        <dbReference type="Google" id="ProtNLM"/>
    </source>
</evidence>
<organism evidence="7">
    <name type="scientific">marine sediment metagenome</name>
    <dbReference type="NCBI Taxonomy" id="412755"/>
    <lineage>
        <taxon>unclassified sequences</taxon>
        <taxon>metagenomes</taxon>
        <taxon>ecological metagenomes</taxon>
    </lineage>
</organism>
<dbReference type="PANTHER" id="PTHR30482:SF10">
    <property type="entry name" value="HIGH-AFFINITY BRANCHED-CHAIN AMINO ACID TRANSPORT PROTEIN BRAE"/>
    <property type="match status" value="1"/>
</dbReference>
<dbReference type="EMBL" id="BARW01011815">
    <property type="protein sequence ID" value="GAI77037.1"/>
    <property type="molecule type" value="Genomic_DNA"/>
</dbReference>
<reference evidence="7" key="1">
    <citation type="journal article" date="2014" name="Front. Microbiol.">
        <title>High frequency of phylogenetically diverse reductive dehalogenase-homologous genes in deep subseafloor sedimentary metagenomes.</title>
        <authorList>
            <person name="Kawai M."/>
            <person name="Futagami T."/>
            <person name="Toyoda A."/>
            <person name="Takaki Y."/>
            <person name="Nishi S."/>
            <person name="Hori S."/>
            <person name="Arai W."/>
            <person name="Tsubouchi T."/>
            <person name="Morono Y."/>
            <person name="Uchiyama I."/>
            <person name="Ito T."/>
            <person name="Fujiyama A."/>
            <person name="Inagaki F."/>
            <person name="Takami H."/>
        </authorList>
    </citation>
    <scope>NUCLEOTIDE SEQUENCE</scope>
    <source>
        <strain evidence="7">Expedition CK06-06</strain>
    </source>
</reference>
<dbReference type="InterPro" id="IPR001851">
    <property type="entry name" value="ABC_transp_permease"/>
</dbReference>
<evidence type="ECO:0000256" key="1">
    <source>
        <dbReference type="ARBA" id="ARBA00004651"/>
    </source>
</evidence>
<feature type="non-terminal residue" evidence="7">
    <location>
        <position position="107"/>
    </location>
</feature>
<comment type="subcellular location">
    <subcellularLocation>
        <location evidence="1">Cell membrane</location>
        <topology evidence="1">Multi-pass membrane protein</topology>
    </subcellularLocation>
</comment>
<evidence type="ECO:0000256" key="2">
    <source>
        <dbReference type="ARBA" id="ARBA00022475"/>
    </source>
</evidence>
<evidence type="ECO:0000256" key="5">
    <source>
        <dbReference type="ARBA" id="ARBA00023136"/>
    </source>
</evidence>
<keyword evidence="5 6" id="KW-0472">Membrane</keyword>
<feature type="transmembrane region" description="Helical" evidence="6">
    <location>
        <begin position="89"/>
        <end position="106"/>
    </location>
</feature>
<dbReference type="GO" id="GO:0005886">
    <property type="term" value="C:plasma membrane"/>
    <property type="evidence" value="ECO:0007669"/>
    <property type="project" value="UniProtKB-SubCell"/>
</dbReference>
<proteinExistence type="predicted"/>
<feature type="transmembrane region" description="Helical" evidence="6">
    <location>
        <begin position="25"/>
        <end position="49"/>
    </location>
</feature>
<keyword evidence="2" id="KW-1003">Cell membrane</keyword>
<dbReference type="InterPro" id="IPR043428">
    <property type="entry name" value="LivM-like"/>
</dbReference>
<dbReference type="PANTHER" id="PTHR30482">
    <property type="entry name" value="HIGH-AFFINITY BRANCHED-CHAIN AMINO ACID TRANSPORT SYSTEM PERMEASE"/>
    <property type="match status" value="1"/>
</dbReference>
<protein>
    <recommendedName>
        <fullName evidence="8">Branched-chain amino acid ABC transporter permease</fullName>
    </recommendedName>
</protein>
<feature type="transmembrane region" description="Helical" evidence="6">
    <location>
        <begin position="61"/>
        <end position="83"/>
    </location>
</feature>
<accession>X1R8J1</accession>
<name>X1R8J1_9ZZZZ</name>
<gene>
    <name evidence="7" type="ORF">S12H4_22597</name>
</gene>
<evidence type="ECO:0000256" key="4">
    <source>
        <dbReference type="ARBA" id="ARBA00022989"/>
    </source>
</evidence>
<keyword evidence="4 6" id="KW-1133">Transmembrane helix</keyword>
<dbReference type="GO" id="GO:0015658">
    <property type="term" value="F:branched-chain amino acid transmembrane transporter activity"/>
    <property type="evidence" value="ECO:0007669"/>
    <property type="project" value="InterPro"/>
</dbReference>
<keyword evidence="3 6" id="KW-0812">Transmembrane</keyword>
<evidence type="ECO:0000313" key="7">
    <source>
        <dbReference type="EMBL" id="GAI77037.1"/>
    </source>
</evidence>
<sequence>MAYIISIICIGTSYAIATLGLNLQWGYTGLFNIGVAGFFAVGAYTSAILTGPVWGGTIGGFGLPYLVGLVGAVLSAALLAYLIAWILRLEFGFLAIASIMLSAVVIL</sequence>
<dbReference type="Pfam" id="PF02653">
    <property type="entry name" value="BPD_transp_2"/>
    <property type="match status" value="1"/>
</dbReference>
<evidence type="ECO:0000256" key="3">
    <source>
        <dbReference type="ARBA" id="ARBA00022692"/>
    </source>
</evidence>
<comment type="caution">
    <text evidence="7">The sequence shown here is derived from an EMBL/GenBank/DDBJ whole genome shotgun (WGS) entry which is preliminary data.</text>
</comment>